<dbReference type="RefSeq" id="WP_147164813.1">
    <property type="nucleotide sequence ID" value="NZ_BJZO01000111.1"/>
</dbReference>
<evidence type="ECO:0000313" key="3">
    <source>
        <dbReference type="Proteomes" id="UP000321567"/>
    </source>
</evidence>
<gene>
    <name evidence="2" type="ORF">ROR02_29170</name>
</gene>
<dbReference type="EMBL" id="BJZO01000111">
    <property type="protein sequence ID" value="GEO82786.1"/>
    <property type="molecule type" value="Genomic_DNA"/>
</dbReference>
<dbReference type="Proteomes" id="UP000321567">
    <property type="component" value="Unassembled WGS sequence"/>
</dbReference>
<dbReference type="AlphaFoldDB" id="A0A512HBE9"/>
<feature type="region of interest" description="Disordered" evidence="1">
    <location>
        <begin position="1"/>
        <end position="84"/>
    </location>
</feature>
<sequence>MAVTPKVTSSTSPFSSAANTRLGDGIRATASPQVFTPITESPVSSEVALKDQGLRQDDWSGMSASRDGAASQEDSSPQKPEGVPVRLGKILASNDVSRVMFFLQSRPGGEPWRPVSAPLFGPREGSALYESNTRVVMARFTGRKDPGGQVDRYL</sequence>
<organism evidence="2 3">
    <name type="scientific">Pararhodospirillum oryzae</name>
    <dbReference type="NCBI Taxonomy" id="478448"/>
    <lineage>
        <taxon>Bacteria</taxon>
        <taxon>Pseudomonadati</taxon>
        <taxon>Pseudomonadota</taxon>
        <taxon>Alphaproteobacteria</taxon>
        <taxon>Rhodospirillales</taxon>
        <taxon>Rhodospirillaceae</taxon>
        <taxon>Pararhodospirillum</taxon>
    </lineage>
</organism>
<protein>
    <submittedName>
        <fullName evidence="2">Uncharacterized protein</fullName>
    </submittedName>
</protein>
<accession>A0A512HBE9</accession>
<reference evidence="2 3" key="1">
    <citation type="submission" date="2019-07" db="EMBL/GenBank/DDBJ databases">
        <title>Whole genome shotgun sequence of Rhodospirillum oryzae NBRC 107573.</title>
        <authorList>
            <person name="Hosoyama A."/>
            <person name="Uohara A."/>
            <person name="Ohji S."/>
            <person name="Ichikawa N."/>
        </authorList>
    </citation>
    <scope>NUCLEOTIDE SEQUENCE [LARGE SCALE GENOMIC DNA]</scope>
    <source>
        <strain evidence="2 3">NBRC 107573</strain>
    </source>
</reference>
<feature type="compositionally biased region" description="Polar residues" evidence="1">
    <location>
        <begin position="30"/>
        <end position="44"/>
    </location>
</feature>
<keyword evidence="3" id="KW-1185">Reference proteome</keyword>
<name>A0A512HBE9_9PROT</name>
<comment type="caution">
    <text evidence="2">The sequence shown here is derived from an EMBL/GenBank/DDBJ whole genome shotgun (WGS) entry which is preliminary data.</text>
</comment>
<feature type="compositionally biased region" description="Basic and acidic residues" evidence="1">
    <location>
        <begin position="48"/>
        <end position="58"/>
    </location>
</feature>
<evidence type="ECO:0000256" key="1">
    <source>
        <dbReference type="SAM" id="MobiDB-lite"/>
    </source>
</evidence>
<evidence type="ECO:0000313" key="2">
    <source>
        <dbReference type="EMBL" id="GEO82786.1"/>
    </source>
</evidence>
<proteinExistence type="predicted"/>
<dbReference type="OrthoDB" id="7374726at2"/>
<feature type="compositionally biased region" description="Polar residues" evidence="1">
    <location>
        <begin position="1"/>
        <end position="19"/>
    </location>
</feature>